<keyword evidence="1" id="KW-0812">Transmembrane</keyword>
<dbReference type="EMBL" id="KB202408">
    <property type="protein sequence ID" value="ESO90471.1"/>
    <property type="molecule type" value="Genomic_DNA"/>
</dbReference>
<reference evidence="2 3" key="1">
    <citation type="journal article" date="2013" name="Nature">
        <title>Insights into bilaterian evolution from three spiralian genomes.</title>
        <authorList>
            <person name="Simakov O."/>
            <person name="Marletaz F."/>
            <person name="Cho S.J."/>
            <person name="Edsinger-Gonzales E."/>
            <person name="Havlak P."/>
            <person name="Hellsten U."/>
            <person name="Kuo D.H."/>
            <person name="Larsson T."/>
            <person name="Lv J."/>
            <person name="Arendt D."/>
            <person name="Savage R."/>
            <person name="Osoegawa K."/>
            <person name="de Jong P."/>
            <person name="Grimwood J."/>
            <person name="Chapman J.A."/>
            <person name="Shapiro H."/>
            <person name="Aerts A."/>
            <person name="Otillar R.P."/>
            <person name="Terry A.Y."/>
            <person name="Boore J.L."/>
            <person name="Grigoriev I.V."/>
            <person name="Lindberg D.R."/>
            <person name="Seaver E.C."/>
            <person name="Weisblat D.A."/>
            <person name="Putnam N.H."/>
            <person name="Rokhsar D.S."/>
        </authorList>
    </citation>
    <scope>NUCLEOTIDE SEQUENCE [LARGE SCALE GENOMIC DNA]</scope>
</reference>
<accession>V4AB01</accession>
<evidence type="ECO:0000313" key="2">
    <source>
        <dbReference type="EMBL" id="ESO90471.1"/>
    </source>
</evidence>
<evidence type="ECO:0000313" key="3">
    <source>
        <dbReference type="Proteomes" id="UP000030746"/>
    </source>
</evidence>
<name>V4AB01_LOTGI</name>
<feature type="transmembrane region" description="Helical" evidence="1">
    <location>
        <begin position="6"/>
        <end position="30"/>
    </location>
</feature>
<dbReference type="AlphaFoldDB" id="V4AB01"/>
<gene>
    <name evidence="2" type="ORF">LOTGIDRAFT_59281</name>
</gene>
<keyword evidence="1" id="KW-1133">Transmembrane helix</keyword>
<keyword evidence="1" id="KW-0472">Membrane</keyword>
<sequence length="65" mass="8306">IICFSWIFMQLYISCIYVSYYVNVFCYAWFNIYKDSFIYTWYLTYNITIYQDLYLYTMTYIFIYL</sequence>
<dbReference type="Proteomes" id="UP000030746">
    <property type="component" value="Unassembled WGS sequence"/>
</dbReference>
<dbReference type="HOGENOM" id="CLU_2856314_0_0_1"/>
<dbReference type="RefSeq" id="XP_009058743.1">
    <property type="nucleotide sequence ID" value="XM_009060495.1"/>
</dbReference>
<protein>
    <submittedName>
        <fullName evidence="2">Uncharacterized protein</fullName>
    </submittedName>
</protein>
<proteinExistence type="predicted"/>
<feature type="non-terminal residue" evidence="2">
    <location>
        <position position="65"/>
    </location>
</feature>
<keyword evidence="3" id="KW-1185">Reference proteome</keyword>
<dbReference type="CTD" id="20251500"/>
<organism evidence="2 3">
    <name type="scientific">Lottia gigantea</name>
    <name type="common">Giant owl limpet</name>
    <dbReference type="NCBI Taxonomy" id="225164"/>
    <lineage>
        <taxon>Eukaryota</taxon>
        <taxon>Metazoa</taxon>
        <taxon>Spiralia</taxon>
        <taxon>Lophotrochozoa</taxon>
        <taxon>Mollusca</taxon>
        <taxon>Gastropoda</taxon>
        <taxon>Patellogastropoda</taxon>
        <taxon>Lottioidea</taxon>
        <taxon>Lottiidae</taxon>
        <taxon>Lottia</taxon>
    </lineage>
</organism>
<feature type="transmembrane region" description="Helical" evidence="1">
    <location>
        <begin position="42"/>
        <end position="63"/>
    </location>
</feature>
<dbReference type="GeneID" id="20251500"/>
<evidence type="ECO:0000256" key="1">
    <source>
        <dbReference type="SAM" id="Phobius"/>
    </source>
</evidence>
<feature type="non-terminal residue" evidence="2">
    <location>
        <position position="1"/>
    </location>
</feature>
<dbReference type="KEGG" id="lgi:LOTGIDRAFT_59281"/>